<sequence length="234" mass="24405">MGRSIFITGGSRGIGLAAARSFAEGGDRVAVAGRSGAAPEGVLGLRADVRVPGDVERALREAEEAHGTVEVLVANAGITIDVPLLRMSDEQFETVVDTNLAGAFRAVRAAVASMLPARRGRVVCVSSALGFLGSPGQSNYAASKSALLGMARSVVWELGNRDITVNVVAPGIIDTDMTRPLTEQRRQELMRMTPLRRMGTVDEVVAAIRFLASDEASYVTGTVLPVGGGIAMGL</sequence>
<proteinExistence type="inferred from homology"/>
<keyword evidence="2 4" id="KW-0560">Oxidoreductase</keyword>
<dbReference type="GO" id="GO:0004316">
    <property type="term" value="F:3-oxoacyl-[acyl-carrier-protein] reductase (NADPH) activity"/>
    <property type="evidence" value="ECO:0007669"/>
    <property type="project" value="UniProtKB-EC"/>
</dbReference>
<dbReference type="EC" id="1.1.1.100" evidence="4"/>
<dbReference type="EMBL" id="CP000249">
    <property type="protein sequence ID" value="ABD11491.1"/>
    <property type="molecule type" value="Genomic_DNA"/>
</dbReference>
<reference evidence="4 5" key="1">
    <citation type="journal article" date="2007" name="Genome Res.">
        <title>Genome characteristics of facultatively symbiotic Frankia sp. strains reflect host range and host plant biogeography.</title>
        <authorList>
            <person name="Normand P."/>
            <person name="Lapierre P."/>
            <person name="Tisa L.S."/>
            <person name="Gogarten J.P."/>
            <person name="Alloisio N."/>
            <person name="Bagnarol E."/>
            <person name="Bassi C.A."/>
            <person name="Berry A.M."/>
            <person name="Bickhart D.M."/>
            <person name="Choisne N."/>
            <person name="Couloux A."/>
            <person name="Cournoyer B."/>
            <person name="Cruveiller S."/>
            <person name="Daubin V."/>
            <person name="Demange N."/>
            <person name="Francino M.P."/>
            <person name="Goltsman E."/>
            <person name="Huang Y."/>
            <person name="Kopp O.R."/>
            <person name="Labarre L."/>
            <person name="Lapidus A."/>
            <person name="Lavire C."/>
            <person name="Marechal J."/>
            <person name="Martinez M."/>
            <person name="Mastronunzio J.E."/>
            <person name="Mullin B.C."/>
            <person name="Niemann J."/>
            <person name="Pujic P."/>
            <person name="Rawnsley T."/>
            <person name="Rouy Z."/>
            <person name="Schenowitz C."/>
            <person name="Sellstedt A."/>
            <person name="Tavares F."/>
            <person name="Tomkins J.P."/>
            <person name="Vallenet D."/>
            <person name="Valverde C."/>
            <person name="Wall L.G."/>
            <person name="Wang Y."/>
            <person name="Medigue C."/>
            <person name="Benson D.R."/>
        </authorList>
    </citation>
    <scope>NUCLEOTIDE SEQUENCE [LARGE SCALE GENOMIC DNA]</scope>
    <source>
        <strain evidence="5">DSM 45818 / CECT 9043 / CcI3</strain>
    </source>
</reference>
<dbReference type="HOGENOM" id="CLU_010194_1_3_11"/>
<dbReference type="eggNOG" id="COG1028">
    <property type="taxonomic scope" value="Bacteria"/>
</dbReference>
<dbReference type="Pfam" id="PF13561">
    <property type="entry name" value="adh_short_C2"/>
    <property type="match status" value="1"/>
</dbReference>
<dbReference type="InterPro" id="IPR036291">
    <property type="entry name" value="NAD(P)-bd_dom_sf"/>
</dbReference>
<dbReference type="SMART" id="SM00822">
    <property type="entry name" value="PKS_KR"/>
    <property type="match status" value="1"/>
</dbReference>
<dbReference type="FunFam" id="3.40.50.720:FF:000084">
    <property type="entry name" value="Short-chain dehydrogenase reductase"/>
    <property type="match status" value="1"/>
</dbReference>
<evidence type="ECO:0000313" key="4">
    <source>
        <dbReference type="EMBL" id="ABD11491.1"/>
    </source>
</evidence>
<feature type="domain" description="Ketoreductase" evidence="3">
    <location>
        <begin position="3"/>
        <end position="176"/>
    </location>
</feature>
<comment type="similarity">
    <text evidence="1">Belongs to the short-chain dehydrogenases/reductases (SDR) family.</text>
</comment>
<gene>
    <name evidence="4" type="ordered locus">Francci3_2119</name>
</gene>
<evidence type="ECO:0000313" key="5">
    <source>
        <dbReference type="Proteomes" id="UP000001937"/>
    </source>
</evidence>
<evidence type="ECO:0000256" key="2">
    <source>
        <dbReference type="ARBA" id="ARBA00023002"/>
    </source>
</evidence>
<dbReference type="OrthoDB" id="9804774at2"/>
<keyword evidence="5" id="KW-1185">Reference proteome</keyword>
<evidence type="ECO:0000256" key="1">
    <source>
        <dbReference type="ARBA" id="ARBA00006484"/>
    </source>
</evidence>
<dbReference type="PhylomeDB" id="Q2JB51"/>
<dbReference type="SUPFAM" id="SSF51735">
    <property type="entry name" value="NAD(P)-binding Rossmann-fold domains"/>
    <property type="match status" value="1"/>
</dbReference>
<dbReference type="Gene3D" id="3.40.50.720">
    <property type="entry name" value="NAD(P)-binding Rossmann-like Domain"/>
    <property type="match status" value="1"/>
</dbReference>
<dbReference type="KEGG" id="fra:Francci3_2119"/>
<dbReference type="InterPro" id="IPR057326">
    <property type="entry name" value="KR_dom"/>
</dbReference>
<dbReference type="GO" id="GO:0006633">
    <property type="term" value="P:fatty acid biosynthetic process"/>
    <property type="evidence" value="ECO:0007669"/>
    <property type="project" value="TreeGrafter"/>
</dbReference>
<dbReference type="NCBIfam" id="NF009466">
    <property type="entry name" value="PRK12826.1-2"/>
    <property type="match status" value="1"/>
</dbReference>
<dbReference type="AlphaFoldDB" id="Q2JB51"/>
<dbReference type="PRINTS" id="PR00080">
    <property type="entry name" value="SDRFAMILY"/>
</dbReference>
<dbReference type="PRINTS" id="PR00081">
    <property type="entry name" value="GDHRDH"/>
</dbReference>
<protein>
    <submittedName>
        <fullName evidence="4">3-oxoacyl-[acyl-carrier-protein] reductase</fullName>
        <ecNumber evidence="4">1.1.1.100</ecNumber>
    </submittedName>
</protein>
<evidence type="ECO:0000259" key="3">
    <source>
        <dbReference type="SMART" id="SM00822"/>
    </source>
</evidence>
<dbReference type="PANTHER" id="PTHR42760">
    <property type="entry name" value="SHORT-CHAIN DEHYDROGENASES/REDUCTASES FAMILY MEMBER"/>
    <property type="match status" value="1"/>
</dbReference>
<dbReference type="PANTHER" id="PTHR42760:SF133">
    <property type="entry name" value="3-OXOACYL-[ACYL-CARRIER-PROTEIN] REDUCTASE"/>
    <property type="match status" value="1"/>
</dbReference>
<dbReference type="Proteomes" id="UP000001937">
    <property type="component" value="Chromosome"/>
</dbReference>
<organism evidence="4 5">
    <name type="scientific">Frankia casuarinae (strain DSM 45818 / CECT 9043 / HFP020203 / CcI3)</name>
    <dbReference type="NCBI Taxonomy" id="106370"/>
    <lineage>
        <taxon>Bacteria</taxon>
        <taxon>Bacillati</taxon>
        <taxon>Actinomycetota</taxon>
        <taxon>Actinomycetes</taxon>
        <taxon>Frankiales</taxon>
        <taxon>Frankiaceae</taxon>
        <taxon>Frankia</taxon>
    </lineage>
</organism>
<dbReference type="InterPro" id="IPR002347">
    <property type="entry name" value="SDR_fam"/>
</dbReference>
<dbReference type="GO" id="GO:0048038">
    <property type="term" value="F:quinone binding"/>
    <property type="evidence" value="ECO:0007669"/>
    <property type="project" value="TreeGrafter"/>
</dbReference>
<dbReference type="STRING" id="106370.Francci3_2119"/>
<accession>Q2JB51</accession>
<name>Q2JB51_FRACC</name>
<dbReference type="RefSeq" id="WP_011436539.1">
    <property type="nucleotide sequence ID" value="NC_007777.1"/>
</dbReference>